<keyword evidence="8" id="KW-1185">Reference proteome</keyword>
<evidence type="ECO:0000256" key="4">
    <source>
        <dbReference type="RuleBase" id="RU003345"/>
    </source>
</evidence>
<dbReference type="Proteomes" id="UP000561011">
    <property type="component" value="Unassembled WGS sequence"/>
</dbReference>
<dbReference type="AlphaFoldDB" id="A0A853ENI6"/>
<dbReference type="Gene3D" id="3.40.309.10">
    <property type="entry name" value="Aldehyde Dehydrogenase, Chain A, domain 2"/>
    <property type="match status" value="1"/>
</dbReference>
<comment type="similarity">
    <text evidence="1 4">Belongs to the aldehyde dehydrogenase family.</text>
</comment>
<evidence type="ECO:0000256" key="1">
    <source>
        <dbReference type="ARBA" id="ARBA00009986"/>
    </source>
</evidence>
<evidence type="ECO:0000256" key="5">
    <source>
        <dbReference type="SAM" id="MobiDB-lite"/>
    </source>
</evidence>
<feature type="domain" description="Aldehyde dehydrogenase" evidence="6">
    <location>
        <begin position="87"/>
        <end position="542"/>
    </location>
</feature>
<feature type="region of interest" description="Disordered" evidence="5">
    <location>
        <begin position="1"/>
        <end position="60"/>
    </location>
</feature>
<sequence>MPNDPGADAVPGPEQQHGEGGPGAHEQWREDGVPVSRGQHTPGSRDQHTGGGEGPLDPEVDASATYLLEPEDLAPLLARVATTHEAGTRRVVAPATGHVLVDLPLSGPDDVTRAVDRARDAQPAWAATDVRERAAVLLRLHDLVLDRQSEVLDLVQHESGKSRGSAFEEVADVAQVSRHYGRRAGAYLAPRTVRGMLPVLTRTTVARIPVGVVGVISPWNYPLTLALADVLPALVAGNAVVLKPDPQTTLTALWAAAALEECGLPADVFQVVAGGGDVGAALVEEVDHIAFTGSTATGRIIAGRAGERLIGATLELGGKNPLYVAADADLDVAALGAVRACFSNSGQLCMSIERLVLHEDVADAFLDLFLERVSSLRLSAALDYTADVGSLTSAAQLERVEGHVHDALARGARILAGGVHRTDVGPLFYAPTVLADVPPHALCAQEETFGPVVSVVRVASDDEAVAVMNETEFGLNASIWSADTRRARVLAGRVRAGTVNINDGYAAAWGSAEAPMGGFGASGQGRRHGREGIEQYTEAQTVSVQRGVMSGASLDELFALPDGQGQRLLTTGLRVLRALGVR</sequence>
<feature type="active site" evidence="3">
    <location>
        <position position="315"/>
    </location>
</feature>
<gene>
    <name evidence="7" type="ORF">HZZ10_00970</name>
</gene>
<evidence type="ECO:0000256" key="2">
    <source>
        <dbReference type="ARBA" id="ARBA00023002"/>
    </source>
</evidence>
<dbReference type="RefSeq" id="WP_179912101.1">
    <property type="nucleotide sequence ID" value="NZ_JACBYE010000002.1"/>
</dbReference>
<evidence type="ECO:0000259" key="6">
    <source>
        <dbReference type="Pfam" id="PF00171"/>
    </source>
</evidence>
<dbReference type="Pfam" id="PF00171">
    <property type="entry name" value="Aldedh"/>
    <property type="match status" value="1"/>
</dbReference>
<dbReference type="InterPro" id="IPR016161">
    <property type="entry name" value="Ald_DH/histidinol_DH"/>
</dbReference>
<dbReference type="InterPro" id="IPR029510">
    <property type="entry name" value="Ald_DH_CS_GLU"/>
</dbReference>
<dbReference type="PROSITE" id="PS00687">
    <property type="entry name" value="ALDEHYDE_DEHYDR_GLU"/>
    <property type="match status" value="1"/>
</dbReference>
<evidence type="ECO:0000313" key="7">
    <source>
        <dbReference type="EMBL" id="NYS92111.1"/>
    </source>
</evidence>
<reference evidence="7 8" key="1">
    <citation type="submission" date="2020-07" db="EMBL/GenBank/DDBJ databases">
        <title>MOT database genomes.</title>
        <authorList>
            <person name="Joseph S."/>
            <person name="Aduse-Opoku J."/>
            <person name="Hashim A."/>
            <person name="Wade W."/>
            <person name="Curtis M."/>
        </authorList>
    </citation>
    <scope>NUCLEOTIDE SEQUENCE [LARGE SCALE GENOMIC DNA]</scope>
    <source>
        <strain evidence="7 8">DSM 100099</strain>
    </source>
</reference>
<evidence type="ECO:0000256" key="3">
    <source>
        <dbReference type="PROSITE-ProRule" id="PRU10007"/>
    </source>
</evidence>
<organism evidence="7 8">
    <name type="scientific">Sanguibacter inulinus</name>
    <dbReference type="NCBI Taxonomy" id="60922"/>
    <lineage>
        <taxon>Bacteria</taxon>
        <taxon>Bacillati</taxon>
        <taxon>Actinomycetota</taxon>
        <taxon>Actinomycetes</taxon>
        <taxon>Micrococcales</taxon>
        <taxon>Sanguibacteraceae</taxon>
        <taxon>Sanguibacter</taxon>
    </lineage>
</organism>
<dbReference type="InterPro" id="IPR016162">
    <property type="entry name" value="Ald_DH_N"/>
</dbReference>
<dbReference type="FunFam" id="3.40.309.10:FF:000009">
    <property type="entry name" value="Aldehyde dehydrogenase A"/>
    <property type="match status" value="1"/>
</dbReference>
<comment type="caution">
    <text evidence="7">The sequence shown here is derived from an EMBL/GenBank/DDBJ whole genome shotgun (WGS) entry which is preliminary data.</text>
</comment>
<protein>
    <submittedName>
        <fullName evidence="7">Succinate-semialdehyde dehydrogenase (NADP(+))</fullName>
    </submittedName>
</protein>
<name>A0A853ENI6_9MICO</name>
<accession>A0A853ENI6</accession>
<dbReference type="PANTHER" id="PTHR11699">
    <property type="entry name" value="ALDEHYDE DEHYDROGENASE-RELATED"/>
    <property type="match status" value="1"/>
</dbReference>
<evidence type="ECO:0000313" key="8">
    <source>
        <dbReference type="Proteomes" id="UP000561011"/>
    </source>
</evidence>
<dbReference type="InterPro" id="IPR016163">
    <property type="entry name" value="Ald_DH_C"/>
</dbReference>
<proteinExistence type="inferred from homology"/>
<dbReference type="NCBIfam" id="NF006916">
    <property type="entry name" value="PRK09407.1"/>
    <property type="match status" value="1"/>
</dbReference>
<dbReference type="Gene3D" id="3.40.605.10">
    <property type="entry name" value="Aldehyde Dehydrogenase, Chain A, domain 1"/>
    <property type="match status" value="1"/>
</dbReference>
<dbReference type="GO" id="GO:0016620">
    <property type="term" value="F:oxidoreductase activity, acting on the aldehyde or oxo group of donors, NAD or NADP as acceptor"/>
    <property type="evidence" value="ECO:0007669"/>
    <property type="project" value="InterPro"/>
</dbReference>
<dbReference type="InterPro" id="IPR015590">
    <property type="entry name" value="Aldehyde_DH_dom"/>
</dbReference>
<dbReference type="EMBL" id="JACBYE010000002">
    <property type="protein sequence ID" value="NYS92111.1"/>
    <property type="molecule type" value="Genomic_DNA"/>
</dbReference>
<keyword evidence="2 4" id="KW-0560">Oxidoreductase</keyword>
<dbReference type="SUPFAM" id="SSF53720">
    <property type="entry name" value="ALDH-like"/>
    <property type="match status" value="1"/>
</dbReference>